<evidence type="ECO:0000259" key="4">
    <source>
        <dbReference type="Pfam" id="PF00881"/>
    </source>
</evidence>
<dbReference type="RefSeq" id="WP_153652821.1">
    <property type="nucleotide sequence ID" value="NZ_CP045737.1"/>
</dbReference>
<keyword evidence="2" id="KW-0288">FMN</keyword>
<protein>
    <submittedName>
        <fullName evidence="5">Nitroreductase</fullName>
    </submittedName>
</protein>
<feature type="domain" description="Nitroreductase" evidence="4">
    <location>
        <begin position="9"/>
        <end position="197"/>
    </location>
</feature>
<evidence type="ECO:0000256" key="3">
    <source>
        <dbReference type="ARBA" id="ARBA00023002"/>
    </source>
</evidence>
<dbReference type="AlphaFoldDB" id="A0A5Q2MIN2"/>
<proteinExistence type="predicted"/>
<dbReference type="CDD" id="cd02136">
    <property type="entry name" value="PnbA_NfnB-like"/>
    <property type="match status" value="1"/>
</dbReference>
<name>A0A5Q2MIN2_9ACTN</name>
<sequence>MNVTEAMVSRRSVRGFLDTPLDRAVIEEVLEIASRAPSGGNLQPWRIVALTGAPLRHLTKRMSERLETGGEPDESLFPIYPAQVSSPYRDHRFRNAEQLYGAVGIPRQDKAARRAWFARNYQFFGAPVGLFCYVDQQMGSAQWSDLGMYLQSVMLLLQERGLGSCAQEAWSAYHRTVAEIVDPPPEWMLFCGLAVGYEDRDEPANNYRTERAPLGDFASFLGWDEN</sequence>
<accession>A0A5Q2MIN2</accession>
<dbReference type="Proteomes" id="UP000392064">
    <property type="component" value="Chromosome"/>
</dbReference>
<dbReference type="PANTHER" id="PTHR23026">
    <property type="entry name" value="NADPH NITROREDUCTASE"/>
    <property type="match status" value="1"/>
</dbReference>
<gene>
    <name evidence="5" type="ORF">GEV26_09370</name>
</gene>
<organism evidence="5 6">
    <name type="scientific">Aeromicrobium yanjiei</name>
    <dbReference type="NCBI Taxonomy" id="2662028"/>
    <lineage>
        <taxon>Bacteria</taxon>
        <taxon>Bacillati</taxon>
        <taxon>Actinomycetota</taxon>
        <taxon>Actinomycetes</taxon>
        <taxon>Propionibacteriales</taxon>
        <taxon>Nocardioidaceae</taxon>
        <taxon>Aeromicrobium</taxon>
    </lineage>
</organism>
<dbReference type="SUPFAM" id="SSF55469">
    <property type="entry name" value="FMN-dependent nitroreductase-like"/>
    <property type="match status" value="1"/>
</dbReference>
<evidence type="ECO:0000313" key="5">
    <source>
        <dbReference type="EMBL" id="QGG41553.1"/>
    </source>
</evidence>
<dbReference type="InterPro" id="IPR029479">
    <property type="entry name" value="Nitroreductase"/>
</dbReference>
<dbReference type="InterPro" id="IPR050627">
    <property type="entry name" value="Nitroreductase/BluB"/>
</dbReference>
<evidence type="ECO:0000256" key="1">
    <source>
        <dbReference type="ARBA" id="ARBA00022630"/>
    </source>
</evidence>
<evidence type="ECO:0000313" key="6">
    <source>
        <dbReference type="Proteomes" id="UP000392064"/>
    </source>
</evidence>
<dbReference type="InterPro" id="IPR000415">
    <property type="entry name" value="Nitroreductase-like"/>
</dbReference>
<reference evidence="5 6" key="1">
    <citation type="submission" date="2019-11" db="EMBL/GenBank/DDBJ databases">
        <authorList>
            <person name="Li J."/>
        </authorList>
    </citation>
    <scope>NUCLEOTIDE SEQUENCE [LARGE SCALE GENOMIC DNA]</scope>
    <source>
        <strain evidence="5 6">MF47</strain>
    </source>
</reference>
<dbReference type="Gene3D" id="3.40.109.10">
    <property type="entry name" value="NADH Oxidase"/>
    <property type="match status" value="1"/>
</dbReference>
<keyword evidence="6" id="KW-1185">Reference proteome</keyword>
<dbReference type="KEGG" id="aef:GEV26_09370"/>
<evidence type="ECO:0000256" key="2">
    <source>
        <dbReference type="ARBA" id="ARBA00022643"/>
    </source>
</evidence>
<dbReference type="PANTHER" id="PTHR23026:SF90">
    <property type="entry name" value="IODOTYROSINE DEIODINASE 1"/>
    <property type="match status" value="1"/>
</dbReference>
<keyword evidence="1" id="KW-0285">Flavoprotein</keyword>
<dbReference type="EMBL" id="CP045737">
    <property type="protein sequence ID" value="QGG41553.1"/>
    <property type="molecule type" value="Genomic_DNA"/>
</dbReference>
<dbReference type="Pfam" id="PF00881">
    <property type="entry name" value="Nitroreductase"/>
    <property type="match status" value="1"/>
</dbReference>
<dbReference type="GO" id="GO:0016491">
    <property type="term" value="F:oxidoreductase activity"/>
    <property type="evidence" value="ECO:0007669"/>
    <property type="project" value="UniProtKB-KW"/>
</dbReference>
<keyword evidence="3" id="KW-0560">Oxidoreductase</keyword>